<sequence length="315" mass="35104">MSAFYGQMSSNASADEAGVHVQLQSSFPFAVLYPDRHQLPPPAFSFISPDTTVHNIPPLVPMDQLSLHYSYLSLQEPQPALIPGAESRNFSNVAETVDNTPAEFPIHAPMPSPAHGAAFMQPDYFYQLENAGPALPEVFYTAQDGFPGVPSSQSFPLFHETGNSLSSHETFLTPSELRLAELEAKAQAQYQLTDNSLSEGRVESASKARRRAMAKSIGFTPTDPDIISSHEKKRHYLECLEQYVMYLHEQFALVGVTPDRLERVAPYKGLSSKSIRTLLVHMENTTRKLNLRTQAEEQKYYNLSKEILQREGGSL</sequence>
<organism evidence="1">
    <name type="scientific">Psilocybe cubensis</name>
    <name type="common">Psychedelic mushroom</name>
    <name type="synonym">Stropharia cubensis</name>
    <dbReference type="NCBI Taxonomy" id="181762"/>
    <lineage>
        <taxon>Eukaryota</taxon>
        <taxon>Fungi</taxon>
        <taxon>Dikarya</taxon>
        <taxon>Basidiomycota</taxon>
        <taxon>Agaricomycotina</taxon>
        <taxon>Agaricomycetes</taxon>
        <taxon>Agaricomycetidae</taxon>
        <taxon>Agaricales</taxon>
        <taxon>Agaricineae</taxon>
        <taxon>Strophariaceae</taxon>
        <taxon>Psilocybe</taxon>
    </lineage>
</organism>
<name>A0A8H8CQR9_PSICU</name>
<dbReference type="AlphaFoldDB" id="A0A8H8CQR9"/>
<reference evidence="1" key="1">
    <citation type="submission" date="2021-02" db="EMBL/GenBank/DDBJ databases">
        <title>Psilocybe cubensis genome.</title>
        <authorList>
            <person name="Mckernan K.J."/>
            <person name="Crawford S."/>
            <person name="Trippe A."/>
            <person name="Kane L.T."/>
            <person name="Mclaughlin S."/>
        </authorList>
    </citation>
    <scope>NUCLEOTIDE SEQUENCE [LARGE SCALE GENOMIC DNA]</scope>
    <source>
        <strain evidence="1">MGC-MH-2018</strain>
    </source>
</reference>
<dbReference type="OrthoDB" id="3258400at2759"/>
<evidence type="ECO:0000313" key="1">
    <source>
        <dbReference type="EMBL" id="KAG5174288.1"/>
    </source>
</evidence>
<comment type="caution">
    <text evidence="1">The sequence shown here is derived from an EMBL/GenBank/DDBJ whole genome shotgun (WGS) entry which is preliminary data.</text>
</comment>
<protein>
    <submittedName>
        <fullName evidence="1">Uncharacterized protein</fullName>
    </submittedName>
</protein>
<proteinExistence type="predicted"/>
<dbReference type="EMBL" id="JAFIQS010000001">
    <property type="protein sequence ID" value="KAG5174288.1"/>
    <property type="molecule type" value="Genomic_DNA"/>
</dbReference>
<accession>A0A8H8CQR9</accession>
<gene>
    <name evidence="1" type="ORF">JR316_000946</name>
</gene>